<keyword evidence="2" id="KW-1185">Reference proteome</keyword>
<evidence type="ECO:0000313" key="1">
    <source>
        <dbReference type="EMBL" id="MCZ0859365.1"/>
    </source>
</evidence>
<dbReference type="Proteomes" id="UP001072034">
    <property type="component" value="Unassembled WGS sequence"/>
</dbReference>
<gene>
    <name evidence="1" type="ORF">OHJ16_15110</name>
</gene>
<evidence type="ECO:0008006" key="3">
    <source>
        <dbReference type="Google" id="ProtNLM"/>
    </source>
</evidence>
<reference evidence="1" key="1">
    <citation type="submission" date="2022-10" db="EMBL/GenBank/DDBJ databases">
        <title>Genome sequence of Actinomyces israelii ATCC 10048.</title>
        <authorList>
            <person name="Watt R.M."/>
            <person name="Tong W.M."/>
        </authorList>
    </citation>
    <scope>NUCLEOTIDE SEQUENCE</scope>
    <source>
        <strain evidence="1">ATCC 10048</strain>
    </source>
</reference>
<sequence length="151" mass="15967">MVVTSTDVARVMARGSGVVRQPPGAEALVSRIVIVYTSSASQELSTRVGDQDVSILATPVSYTWGWGDGATTTTTDPGAAYPDHTVYHRYSRTARGVTITLTTTWSATYSVAGGPPQPVSGVLTTTDTADPFDLVRQISYLTDDAEEAQGH</sequence>
<accession>A0ABT4IDW1</accession>
<proteinExistence type="predicted"/>
<dbReference type="RefSeq" id="WP_268918583.1">
    <property type="nucleotide sequence ID" value="NZ_CP124548.1"/>
</dbReference>
<dbReference type="EMBL" id="JAPTMY010000049">
    <property type="protein sequence ID" value="MCZ0859365.1"/>
    <property type="molecule type" value="Genomic_DNA"/>
</dbReference>
<name>A0ABT4IDW1_9ACTO</name>
<protein>
    <recommendedName>
        <fullName evidence="3">PKD domain-containing protein</fullName>
    </recommendedName>
</protein>
<organism evidence="1 2">
    <name type="scientific">Actinomyces israelii</name>
    <dbReference type="NCBI Taxonomy" id="1659"/>
    <lineage>
        <taxon>Bacteria</taxon>
        <taxon>Bacillati</taxon>
        <taxon>Actinomycetota</taxon>
        <taxon>Actinomycetes</taxon>
        <taxon>Actinomycetales</taxon>
        <taxon>Actinomycetaceae</taxon>
        <taxon>Actinomyces</taxon>
    </lineage>
</organism>
<comment type="caution">
    <text evidence="1">The sequence shown here is derived from an EMBL/GenBank/DDBJ whole genome shotgun (WGS) entry which is preliminary data.</text>
</comment>
<evidence type="ECO:0000313" key="2">
    <source>
        <dbReference type="Proteomes" id="UP001072034"/>
    </source>
</evidence>